<dbReference type="Pfam" id="PF13715">
    <property type="entry name" value="CarbopepD_reg_2"/>
    <property type="match status" value="1"/>
</dbReference>
<keyword evidence="13" id="KW-1185">Reference proteome</keyword>
<dbReference type="SUPFAM" id="SSF49464">
    <property type="entry name" value="Carboxypeptidase regulatory domain-like"/>
    <property type="match status" value="1"/>
</dbReference>
<accession>A0A495MJB0</accession>
<evidence type="ECO:0000259" key="11">
    <source>
        <dbReference type="Pfam" id="PF07715"/>
    </source>
</evidence>
<evidence type="ECO:0000256" key="2">
    <source>
        <dbReference type="ARBA" id="ARBA00022448"/>
    </source>
</evidence>
<keyword evidence="2 8" id="KW-0813">Transport</keyword>
<keyword evidence="3 8" id="KW-1134">Transmembrane beta strand</keyword>
<dbReference type="GO" id="GO:0009279">
    <property type="term" value="C:cell outer membrane"/>
    <property type="evidence" value="ECO:0007669"/>
    <property type="project" value="UniProtKB-SubCell"/>
</dbReference>
<dbReference type="PROSITE" id="PS52016">
    <property type="entry name" value="TONB_DEPENDENT_REC_3"/>
    <property type="match status" value="1"/>
</dbReference>
<proteinExistence type="inferred from homology"/>
<evidence type="ECO:0000256" key="7">
    <source>
        <dbReference type="ARBA" id="ARBA00023237"/>
    </source>
</evidence>
<dbReference type="InterPro" id="IPR036942">
    <property type="entry name" value="Beta-barrel_TonB_sf"/>
</dbReference>
<evidence type="ECO:0000256" key="9">
    <source>
        <dbReference type="RuleBase" id="RU003357"/>
    </source>
</evidence>
<evidence type="ECO:0000256" key="5">
    <source>
        <dbReference type="ARBA" id="ARBA00023077"/>
    </source>
</evidence>
<reference evidence="12 13" key="1">
    <citation type="submission" date="2018-10" db="EMBL/GenBank/DDBJ databases">
        <title>Genomic Encyclopedia of Archaeal and Bacterial Type Strains, Phase II (KMG-II): from individual species to whole genera.</title>
        <authorList>
            <person name="Goeker M."/>
        </authorList>
    </citation>
    <scope>NUCLEOTIDE SEQUENCE [LARGE SCALE GENOMIC DNA]</scope>
    <source>
        <strain evidence="12 13">DSM 29537</strain>
    </source>
</reference>
<evidence type="ECO:0000259" key="10">
    <source>
        <dbReference type="Pfam" id="PF00593"/>
    </source>
</evidence>
<evidence type="ECO:0000313" key="12">
    <source>
        <dbReference type="EMBL" id="RKS25122.1"/>
    </source>
</evidence>
<feature type="domain" description="TonB-dependent receptor-like beta-barrel" evidence="10">
    <location>
        <begin position="425"/>
        <end position="986"/>
    </location>
</feature>
<name>A0A495MJB0_9FLAO</name>
<dbReference type="InterPro" id="IPR023997">
    <property type="entry name" value="TonB-dep_OMP_SusC/RagA_CS"/>
</dbReference>
<organism evidence="12 13">
    <name type="scientific">Flavobacterium endophyticum</name>
    <dbReference type="NCBI Taxonomy" id="1540163"/>
    <lineage>
        <taxon>Bacteria</taxon>
        <taxon>Pseudomonadati</taxon>
        <taxon>Bacteroidota</taxon>
        <taxon>Flavobacteriia</taxon>
        <taxon>Flavobacteriales</taxon>
        <taxon>Flavobacteriaceae</taxon>
        <taxon>Flavobacterium</taxon>
    </lineage>
</organism>
<dbReference type="InterPro" id="IPR008969">
    <property type="entry name" value="CarboxyPept-like_regulatory"/>
</dbReference>
<gene>
    <name evidence="12" type="ORF">CLV94_0152</name>
</gene>
<dbReference type="NCBIfam" id="TIGR04056">
    <property type="entry name" value="OMP_RagA_SusC"/>
    <property type="match status" value="1"/>
</dbReference>
<dbReference type="Gene3D" id="2.40.170.20">
    <property type="entry name" value="TonB-dependent receptor, beta-barrel domain"/>
    <property type="match status" value="1"/>
</dbReference>
<dbReference type="InterPro" id="IPR039426">
    <property type="entry name" value="TonB-dep_rcpt-like"/>
</dbReference>
<dbReference type="SUPFAM" id="SSF56935">
    <property type="entry name" value="Porins"/>
    <property type="match status" value="1"/>
</dbReference>
<evidence type="ECO:0000256" key="6">
    <source>
        <dbReference type="ARBA" id="ARBA00023136"/>
    </source>
</evidence>
<dbReference type="InterPro" id="IPR037066">
    <property type="entry name" value="Plug_dom_sf"/>
</dbReference>
<evidence type="ECO:0000256" key="1">
    <source>
        <dbReference type="ARBA" id="ARBA00004571"/>
    </source>
</evidence>
<keyword evidence="5 9" id="KW-0798">TonB box</keyword>
<dbReference type="InterPro" id="IPR012910">
    <property type="entry name" value="Plug_dom"/>
</dbReference>
<dbReference type="Proteomes" id="UP000277579">
    <property type="component" value="Unassembled WGS sequence"/>
</dbReference>
<evidence type="ECO:0000256" key="3">
    <source>
        <dbReference type="ARBA" id="ARBA00022452"/>
    </source>
</evidence>
<dbReference type="RefSeq" id="WP_121374552.1">
    <property type="nucleotide sequence ID" value="NZ_RBLC01000001.1"/>
</dbReference>
<dbReference type="Gene3D" id="2.170.130.10">
    <property type="entry name" value="TonB-dependent receptor, plug domain"/>
    <property type="match status" value="1"/>
</dbReference>
<protein>
    <submittedName>
        <fullName evidence="12">TonB-linked SusC/RagA family outer membrane protein</fullName>
    </submittedName>
</protein>
<keyword evidence="7 8" id="KW-0998">Cell outer membrane</keyword>
<dbReference type="AlphaFoldDB" id="A0A495MJB0"/>
<evidence type="ECO:0000256" key="4">
    <source>
        <dbReference type="ARBA" id="ARBA00022692"/>
    </source>
</evidence>
<comment type="similarity">
    <text evidence="8 9">Belongs to the TonB-dependent receptor family.</text>
</comment>
<dbReference type="Pfam" id="PF07715">
    <property type="entry name" value="Plug"/>
    <property type="match status" value="1"/>
</dbReference>
<keyword evidence="4 8" id="KW-0812">Transmembrane</keyword>
<dbReference type="InterPro" id="IPR023996">
    <property type="entry name" value="TonB-dep_OMP_SusC/RagA"/>
</dbReference>
<sequence>MKNFIFGVFVLLFFQGHLHAQDIKGKVLDENGIPLPGVNILSSTSSSVSDFDGNFSINAKEGEPITFTFLGYVSQTVNAAANMSVSMKVASTELSEVVVVGYGTQKKTDLTSAISTIKSDQISKQPAYNALQSIQGKAAGVNIIANDAPGATPTIIIRGLGTAESGRSPMFVVDGVITGSIANLNPNDIESFDIMKDAASSAIYGSNAANGVVFITTKKGKQGKTTIKVNSFYGAKSTLNPVKMANSSQYVTFFNEKQAAIGSPDRLNLNQPYNTDWYDELTGVSFSQSNDISFSGGSENATYYFSFNNYTEDGLLEGHEASRNTLRSSNTLKAIDGKLKITQNFSASFSKSTPKPYGSFTEAYKQAPVVPVYYPDGRFAQSFWNRTTGEVGYIIGPGETGGRLNSIGNPVANAFYQNEKNKMVELQGLIQADYTIVEGLTATSRFGATKSYSKTRIFNDVRGRWLTADPIRTSAQFAANAASNPGVVDWANNSLSYKDVESFRYNWDTYLTFNKSFGKHNLNATAGVTQERKNDIYESYMQGFNVPEQEQYWNINLASADYRKVANQFYSTPTQVLSYFGRLQYNFDERYYISGTIRRDGNSIFKQNSKYWGTFPSVSAGWVLTNESFLSDVKNLDFLKLRVGYGEVGNANVPFNATTINTSPGTDGGAGINNNNYVFGPNQDLVFGASSGTPVTDLTWEVTKEINAGLDFELLDRRLSGSFDYYNRLNTNAILNITPLLNSPNELNYFDHGGEVRNEGYELALNWKDNISDDFSYSIGVNYARNKNTLESVKPAYDGMTGGSLGDGQITKRIQEGQPLYSWWLLEADGVWQTQAEIDANPHIGSPAPGHLRYKDQNNDGVIDDRDKKFFGSYIPKFSYGININLMYKNFDLSVDGFGVGGNKVYNGLKGKRIDGGENIAEDTFNGRWTGPGSTNTNPGANRDALSSSYFLEDGDYFRINNITLGYTFKDMFKISRLRIYGTAQNPFLFTKYSGFTPELNNSGVPRETAGIEVDAYPNIKTFIFGVNIEF</sequence>
<keyword evidence="6 8" id="KW-0472">Membrane</keyword>
<dbReference type="OrthoDB" id="9768177at2"/>
<comment type="caution">
    <text evidence="12">The sequence shown here is derived from an EMBL/GenBank/DDBJ whole genome shotgun (WGS) entry which is preliminary data.</text>
</comment>
<dbReference type="Pfam" id="PF00593">
    <property type="entry name" value="TonB_dep_Rec_b-barrel"/>
    <property type="match status" value="1"/>
</dbReference>
<feature type="domain" description="TonB-dependent receptor plug" evidence="11">
    <location>
        <begin position="107"/>
        <end position="212"/>
    </location>
</feature>
<evidence type="ECO:0000256" key="8">
    <source>
        <dbReference type="PROSITE-ProRule" id="PRU01360"/>
    </source>
</evidence>
<comment type="subcellular location">
    <subcellularLocation>
        <location evidence="1 8">Cell outer membrane</location>
        <topology evidence="1 8">Multi-pass membrane protein</topology>
    </subcellularLocation>
</comment>
<dbReference type="NCBIfam" id="TIGR04057">
    <property type="entry name" value="SusC_RagA_signa"/>
    <property type="match status" value="1"/>
</dbReference>
<dbReference type="EMBL" id="RBLC01000001">
    <property type="protein sequence ID" value="RKS25122.1"/>
    <property type="molecule type" value="Genomic_DNA"/>
</dbReference>
<dbReference type="InterPro" id="IPR000531">
    <property type="entry name" value="Beta-barrel_TonB"/>
</dbReference>
<evidence type="ECO:0000313" key="13">
    <source>
        <dbReference type="Proteomes" id="UP000277579"/>
    </source>
</evidence>